<dbReference type="PANTHER" id="PTHR47789">
    <property type="entry name" value="LAS SEVENTEEN-BINDING PROTEIN 5"/>
    <property type="match status" value="1"/>
</dbReference>
<evidence type="ECO:0000313" key="2">
    <source>
        <dbReference type="EMBL" id="KIM29301.1"/>
    </source>
</evidence>
<feature type="compositionally biased region" description="Basic and acidic residues" evidence="1">
    <location>
        <begin position="509"/>
        <end position="525"/>
    </location>
</feature>
<dbReference type="SUPFAM" id="SSF48464">
    <property type="entry name" value="ENTH/VHS domain"/>
    <property type="match status" value="1"/>
</dbReference>
<name>A0A0C3BCX3_SERVB</name>
<protein>
    <recommendedName>
        <fullName evidence="4">VHS domain-containing protein</fullName>
    </recommendedName>
</protein>
<dbReference type="Gene3D" id="1.20.58.160">
    <property type="match status" value="1"/>
</dbReference>
<dbReference type="HOGENOM" id="CLU_439510_0_0_1"/>
<dbReference type="Gene3D" id="1.25.40.90">
    <property type="match status" value="1"/>
</dbReference>
<dbReference type="InterPro" id="IPR008942">
    <property type="entry name" value="ENTH_VHS"/>
</dbReference>
<dbReference type="GO" id="GO:0030479">
    <property type="term" value="C:actin cortical patch"/>
    <property type="evidence" value="ECO:0007669"/>
    <property type="project" value="TreeGrafter"/>
</dbReference>
<dbReference type="InterPro" id="IPR045007">
    <property type="entry name" value="LSB5"/>
</dbReference>
<feature type="compositionally biased region" description="Low complexity" evidence="1">
    <location>
        <begin position="365"/>
        <end position="384"/>
    </location>
</feature>
<reference evidence="3" key="2">
    <citation type="submission" date="2015-01" db="EMBL/GenBank/DDBJ databases">
        <title>Evolutionary Origins and Diversification of the Mycorrhizal Mutualists.</title>
        <authorList>
            <consortium name="DOE Joint Genome Institute"/>
            <consortium name="Mycorrhizal Genomics Consortium"/>
            <person name="Kohler A."/>
            <person name="Kuo A."/>
            <person name="Nagy L.G."/>
            <person name="Floudas D."/>
            <person name="Copeland A."/>
            <person name="Barry K.W."/>
            <person name="Cichocki N."/>
            <person name="Veneault-Fourrey C."/>
            <person name="LaButti K."/>
            <person name="Lindquist E.A."/>
            <person name="Lipzen A."/>
            <person name="Lundell T."/>
            <person name="Morin E."/>
            <person name="Murat C."/>
            <person name="Riley R."/>
            <person name="Ohm R."/>
            <person name="Sun H."/>
            <person name="Tunlid A."/>
            <person name="Henrissat B."/>
            <person name="Grigoriev I.V."/>
            <person name="Hibbett D.S."/>
            <person name="Martin F."/>
        </authorList>
    </citation>
    <scope>NUCLEOTIDE SEQUENCE [LARGE SCALE GENOMIC DNA]</scope>
    <source>
        <strain evidence="3">MAFF 305830</strain>
    </source>
</reference>
<feature type="region of interest" description="Disordered" evidence="1">
    <location>
        <begin position="258"/>
        <end position="295"/>
    </location>
</feature>
<dbReference type="EMBL" id="KN824289">
    <property type="protein sequence ID" value="KIM29301.1"/>
    <property type="molecule type" value="Genomic_DNA"/>
</dbReference>
<evidence type="ECO:0000256" key="1">
    <source>
        <dbReference type="SAM" id="MobiDB-lite"/>
    </source>
</evidence>
<dbReference type="STRING" id="933852.A0A0C3BCX3"/>
<sequence>MLQNATDIFIIQTASRKFLENLEEVINSEATSPVVRERLLDVLASAAYAHGKKPGKEGFSSTWRKVRPTWMPAEGVPFDQEDGLFESAFPRRTGGDSVGPGVMQGAGVGVSTMGMQQLAPQAPPVAGVNMKEDQSRRYQDGEKYLAHLAQQSSYEAARQDLPPPPYSASPTPVVPFRRKLNRGIIPPEEDIRRLMQECDVARNNAQVFSQALTFATPSTLGTDPVIQEFHNKCRTSQELIVAEIPWASAGAERSRLAAANAKKNAMDSGSDSAHGKLSKSRQNGSAAPPTPPTDLTKEEKLLAALLTANQELVDVFRIYEELEKLAFAEMEEKEIAKRSRVETKLNRTQIHYIGPDGSLLMEPASTGASSSRSGSPTIPSASSRKTSATSLPSGAVSPAPPTGGKRTGRALPLPPADHLSAPNSDVSSIPPSPMGYPQQQQRSSQPQPSPPPPLLQHPPQATSQVPPSQPHHADHSFHASLGGHPTLNLPPAASNGPRQPAWKTQPRSRQQDIEEDRSQRDRDGNEYLTHPAQQGAHEAMEQQRQPYQKHAPITLESLMEIQSPVDLTGQVEIPNLRSAAQGGLSDVYIGLMGERKVAVKQLRIRKSKKQEAYWEDANERVN</sequence>
<dbReference type="AlphaFoldDB" id="A0A0C3BCX3"/>
<dbReference type="CDD" id="cd21383">
    <property type="entry name" value="GAT_GGA_Tom1-like"/>
    <property type="match status" value="1"/>
</dbReference>
<feature type="region of interest" description="Disordered" evidence="1">
    <location>
        <begin position="355"/>
        <end position="528"/>
    </location>
</feature>
<feature type="compositionally biased region" description="Pro residues" evidence="1">
    <location>
        <begin position="447"/>
        <end position="456"/>
    </location>
</feature>
<proteinExistence type="predicted"/>
<dbReference type="GO" id="GO:0006897">
    <property type="term" value="P:endocytosis"/>
    <property type="evidence" value="ECO:0007669"/>
    <property type="project" value="InterPro"/>
</dbReference>
<reference evidence="2 3" key="1">
    <citation type="submission" date="2014-04" db="EMBL/GenBank/DDBJ databases">
        <authorList>
            <consortium name="DOE Joint Genome Institute"/>
            <person name="Kuo A."/>
            <person name="Zuccaro A."/>
            <person name="Kohler A."/>
            <person name="Nagy L.G."/>
            <person name="Floudas D."/>
            <person name="Copeland A."/>
            <person name="Barry K.W."/>
            <person name="Cichocki N."/>
            <person name="Veneault-Fourrey C."/>
            <person name="LaButti K."/>
            <person name="Lindquist E.A."/>
            <person name="Lipzen A."/>
            <person name="Lundell T."/>
            <person name="Morin E."/>
            <person name="Murat C."/>
            <person name="Sun H."/>
            <person name="Tunlid A."/>
            <person name="Henrissat B."/>
            <person name="Grigoriev I.V."/>
            <person name="Hibbett D.S."/>
            <person name="Martin F."/>
            <person name="Nordberg H.P."/>
            <person name="Cantor M.N."/>
            <person name="Hua S.X."/>
        </authorList>
    </citation>
    <scope>NUCLEOTIDE SEQUENCE [LARGE SCALE GENOMIC DNA]</scope>
    <source>
        <strain evidence="2 3">MAFF 305830</strain>
    </source>
</reference>
<dbReference type="GO" id="GO:0051666">
    <property type="term" value="P:actin cortical patch localization"/>
    <property type="evidence" value="ECO:0007669"/>
    <property type="project" value="TreeGrafter"/>
</dbReference>
<keyword evidence="3" id="KW-1185">Reference proteome</keyword>
<dbReference type="GO" id="GO:0007015">
    <property type="term" value="P:actin filament organization"/>
    <property type="evidence" value="ECO:0007669"/>
    <property type="project" value="InterPro"/>
</dbReference>
<dbReference type="PANTHER" id="PTHR47789:SF2">
    <property type="entry name" value="VHS DOMAIN-CONTAINING PROTEIN"/>
    <property type="match status" value="1"/>
</dbReference>
<dbReference type="SUPFAM" id="SSF89009">
    <property type="entry name" value="GAT-like domain"/>
    <property type="match status" value="1"/>
</dbReference>
<feature type="region of interest" description="Disordered" evidence="1">
    <location>
        <begin position="154"/>
        <end position="174"/>
    </location>
</feature>
<accession>A0A0C3BCX3</accession>
<gene>
    <name evidence="2" type="ORF">M408DRAFT_122012</name>
</gene>
<dbReference type="InterPro" id="IPR038425">
    <property type="entry name" value="GAT_sf"/>
</dbReference>
<dbReference type="Proteomes" id="UP000054097">
    <property type="component" value="Unassembled WGS sequence"/>
</dbReference>
<organism evidence="2 3">
    <name type="scientific">Serendipita vermifera MAFF 305830</name>
    <dbReference type="NCBI Taxonomy" id="933852"/>
    <lineage>
        <taxon>Eukaryota</taxon>
        <taxon>Fungi</taxon>
        <taxon>Dikarya</taxon>
        <taxon>Basidiomycota</taxon>
        <taxon>Agaricomycotina</taxon>
        <taxon>Agaricomycetes</taxon>
        <taxon>Sebacinales</taxon>
        <taxon>Serendipitaceae</taxon>
        <taxon>Serendipita</taxon>
    </lineage>
</organism>
<dbReference type="OrthoDB" id="10255964at2759"/>
<feature type="compositionally biased region" description="Low complexity" evidence="1">
    <location>
        <begin position="437"/>
        <end position="446"/>
    </location>
</feature>
<evidence type="ECO:0008006" key="4">
    <source>
        <dbReference type="Google" id="ProtNLM"/>
    </source>
</evidence>
<evidence type="ECO:0000313" key="3">
    <source>
        <dbReference type="Proteomes" id="UP000054097"/>
    </source>
</evidence>